<dbReference type="AlphaFoldDB" id="A0A1V9X051"/>
<evidence type="ECO:0000313" key="2">
    <source>
        <dbReference type="Proteomes" id="UP000192247"/>
    </source>
</evidence>
<dbReference type="InParanoid" id="A0A1V9X051"/>
<sequence length="60" mass="6523">MSAHVAYSKGRTTSDSDVDECCVDICDRSCSTPITGATEQDYNPQVFLKIARSDPVEIPV</sequence>
<organism evidence="1 2">
    <name type="scientific">Tropilaelaps mercedesae</name>
    <dbReference type="NCBI Taxonomy" id="418985"/>
    <lineage>
        <taxon>Eukaryota</taxon>
        <taxon>Metazoa</taxon>
        <taxon>Ecdysozoa</taxon>
        <taxon>Arthropoda</taxon>
        <taxon>Chelicerata</taxon>
        <taxon>Arachnida</taxon>
        <taxon>Acari</taxon>
        <taxon>Parasitiformes</taxon>
        <taxon>Mesostigmata</taxon>
        <taxon>Gamasina</taxon>
        <taxon>Dermanyssoidea</taxon>
        <taxon>Laelapidae</taxon>
        <taxon>Tropilaelaps</taxon>
    </lineage>
</organism>
<dbReference type="Proteomes" id="UP000192247">
    <property type="component" value="Unassembled WGS sequence"/>
</dbReference>
<name>A0A1V9X051_9ACAR</name>
<keyword evidence="2" id="KW-1185">Reference proteome</keyword>
<dbReference type="EMBL" id="MNPL01031247">
    <property type="protein sequence ID" value="OQR66742.1"/>
    <property type="molecule type" value="Genomic_DNA"/>
</dbReference>
<evidence type="ECO:0000313" key="1">
    <source>
        <dbReference type="EMBL" id="OQR66742.1"/>
    </source>
</evidence>
<reference evidence="1 2" key="1">
    <citation type="journal article" date="2017" name="Gigascience">
        <title>Draft genome of the honey bee ectoparasitic mite, Tropilaelaps mercedesae, is shaped by the parasitic life history.</title>
        <authorList>
            <person name="Dong X."/>
            <person name="Armstrong S.D."/>
            <person name="Xia D."/>
            <person name="Makepeace B.L."/>
            <person name="Darby A.C."/>
            <person name="Kadowaki T."/>
        </authorList>
    </citation>
    <scope>NUCLEOTIDE SEQUENCE [LARGE SCALE GENOMIC DNA]</scope>
    <source>
        <strain evidence="1">Wuxi-XJTLU</strain>
    </source>
</reference>
<protein>
    <submittedName>
        <fullName evidence="1">Uncharacterized protein</fullName>
    </submittedName>
</protein>
<proteinExistence type="predicted"/>
<gene>
    <name evidence="1" type="ORF">BIW11_04927</name>
</gene>
<comment type="caution">
    <text evidence="1">The sequence shown here is derived from an EMBL/GenBank/DDBJ whole genome shotgun (WGS) entry which is preliminary data.</text>
</comment>
<accession>A0A1V9X051</accession>